<evidence type="ECO:0000313" key="2">
    <source>
        <dbReference type="Proteomes" id="UP000078540"/>
    </source>
</evidence>
<gene>
    <name evidence="1" type="ORF">ALC53_03602</name>
</gene>
<evidence type="ECO:0000313" key="1">
    <source>
        <dbReference type="EMBL" id="KYM87190.1"/>
    </source>
</evidence>
<name>A0A151I599_9HYME</name>
<reference evidence="1 2" key="1">
    <citation type="submission" date="2015-09" db="EMBL/GenBank/DDBJ databases">
        <title>Atta colombica WGS genome.</title>
        <authorList>
            <person name="Nygaard S."/>
            <person name="Hu H."/>
            <person name="Boomsma J."/>
            <person name="Zhang G."/>
        </authorList>
    </citation>
    <scope>NUCLEOTIDE SEQUENCE [LARGE SCALE GENOMIC DNA]</scope>
    <source>
        <strain evidence="1">Treedump-2</strain>
        <tissue evidence="1">Whole body</tissue>
    </source>
</reference>
<keyword evidence="2" id="KW-1185">Reference proteome</keyword>
<accession>A0A151I599</accession>
<protein>
    <submittedName>
        <fullName evidence="1">Uncharacterized protein</fullName>
    </submittedName>
</protein>
<dbReference type="Proteomes" id="UP000078540">
    <property type="component" value="Unassembled WGS sequence"/>
</dbReference>
<dbReference type="AlphaFoldDB" id="A0A151I599"/>
<dbReference type="EMBL" id="KQ976434">
    <property type="protein sequence ID" value="KYM87190.1"/>
    <property type="molecule type" value="Genomic_DNA"/>
</dbReference>
<sequence>MLNQENHNSIRLQTADFVRYREPLVSLLFVLSDLPFAVVLRILAERYIEVVATYTVPLAVGQPLMFALDVESLANFDAWRFLYHHKEVSVGRSYLRHQNARTLYYLHIHLSHLGTAGRS</sequence>
<organism evidence="1 2">
    <name type="scientific">Atta colombica</name>
    <dbReference type="NCBI Taxonomy" id="520822"/>
    <lineage>
        <taxon>Eukaryota</taxon>
        <taxon>Metazoa</taxon>
        <taxon>Ecdysozoa</taxon>
        <taxon>Arthropoda</taxon>
        <taxon>Hexapoda</taxon>
        <taxon>Insecta</taxon>
        <taxon>Pterygota</taxon>
        <taxon>Neoptera</taxon>
        <taxon>Endopterygota</taxon>
        <taxon>Hymenoptera</taxon>
        <taxon>Apocrita</taxon>
        <taxon>Aculeata</taxon>
        <taxon>Formicoidea</taxon>
        <taxon>Formicidae</taxon>
        <taxon>Myrmicinae</taxon>
        <taxon>Atta</taxon>
    </lineage>
</organism>
<proteinExistence type="predicted"/>